<feature type="chain" id="PRO_5040476580" description="FAD dependent oxidoreductase domain-containing protein" evidence="6">
    <location>
        <begin position="18"/>
        <end position="109"/>
    </location>
</feature>
<dbReference type="Proteomes" id="UP000799439">
    <property type="component" value="Unassembled WGS sequence"/>
</dbReference>
<comment type="caution">
    <text evidence="8">The sequence shown here is derived from an EMBL/GenBank/DDBJ whole genome shotgun (WGS) entry which is preliminary data.</text>
</comment>
<sequence length="109" mass="11771">MAHVAILGAGVIGLQCAIDLLNAGYKVTIVAAHFPGDSSPEYTSPWAGGHWRTHASAGDTEQQAWDLETYEHWIKEIESAKTLQDRKALGLKVSDPSLLSLRASTNATR</sequence>
<gene>
    <name evidence="8" type="ORF">K461DRAFT_2858</name>
</gene>
<dbReference type="SUPFAM" id="SSF51971">
    <property type="entry name" value="Nucleotide-binding domain"/>
    <property type="match status" value="1"/>
</dbReference>
<feature type="domain" description="FAD dependent oxidoreductase" evidence="7">
    <location>
        <begin position="3"/>
        <end position="79"/>
    </location>
</feature>
<reference evidence="8" key="1">
    <citation type="journal article" date="2020" name="Stud. Mycol.">
        <title>101 Dothideomycetes genomes: a test case for predicting lifestyles and emergence of pathogens.</title>
        <authorList>
            <person name="Haridas S."/>
            <person name="Albert R."/>
            <person name="Binder M."/>
            <person name="Bloem J."/>
            <person name="Labutti K."/>
            <person name="Salamov A."/>
            <person name="Andreopoulos B."/>
            <person name="Baker S."/>
            <person name="Barry K."/>
            <person name="Bills G."/>
            <person name="Bluhm B."/>
            <person name="Cannon C."/>
            <person name="Castanera R."/>
            <person name="Culley D."/>
            <person name="Daum C."/>
            <person name="Ezra D."/>
            <person name="Gonzalez J."/>
            <person name="Henrissat B."/>
            <person name="Kuo A."/>
            <person name="Liang C."/>
            <person name="Lipzen A."/>
            <person name="Lutzoni F."/>
            <person name="Magnuson J."/>
            <person name="Mondo S."/>
            <person name="Nolan M."/>
            <person name="Ohm R."/>
            <person name="Pangilinan J."/>
            <person name="Park H.-J."/>
            <person name="Ramirez L."/>
            <person name="Alfaro M."/>
            <person name="Sun H."/>
            <person name="Tritt A."/>
            <person name="Yoshinaga Y."/>
            <person name="Zwiers L.-H."/>
            <person name="Turgeon B."/>
            <person name="Goodwin S."/>
            <person name="Spatafora J."/>
            <person name="Crous P."/>
            <person name="Grigoriev I."/>
        </authorList>
    </citation>
    <scope>NUCLEOTIDE SEQUENCE</scope>
    <source>
        <strain evidence="8">CBS 260.36</strain>
    </source>
</reference>
<dbReference type="InterPro" id="IPR023209">
    <property type="entry name" value="DAO"/>
</dbReference>
<dbReference type="PANTHER" id="PTHR11530:SF11">
    <property type="entry name" value="D-ASPARTATE OXIDASE"/>
    <property type="match status" value="1"/>
</dbReference>
<name>A0A9P4J8G6_9PEZI</name>
<dbReference type="Gene3D" id="3.40.50.720">
    <property type="entry name" value="NAD(P)-binding Rossmann-like Domain"/>
    <property type="match status" value="1"/>
</dbReference>
<dbReference type="OrthoDB" id="2015447at2759"/>
<accession>A0A9P4J8G6</accession>
<dbReference type="EMBL" id="ML996081">
    <property type="protein sequence ID" value="KAF2156726.1"/>
    <property type="molecule type" value="Genomic_DNA"/>
</dbReference>
<protein>
    <recommendedName>
        <fullName evidence="7">FAD dependent oxidoreductase domain-containing protein</fullName>
    </recommendedName>
</protein>
<evidence type="ECO:0000313" key="9">
    <source>
        <dbReference type="Proteomes" id="UP000799439"/>
    </source>
</evidence>
<evidence type="ECO:0000313" key="8">
    <source>
        <dbReference type="EMBL" id="KAF2156726.1"/>
    </source>
</evidence>
<keyword evidence="5" id="KW-0560">Oxidoreductase</keyword>
<evidence type="ECO:0000256" key="3">
    <source>
        <dbReference type="ARBA" id="ARBA00022630"/>
    </source>
</evidence>
<dbReference type="AlphaFoldDB" id="A0A9P4J8G6"/>
<evidence type="ECO:0000259" key="7">
    <source>
        <dbReference type="Pfam" id="PF01266"/>
    </source>
</evidence>
<dbReference type="InterPro" id="IPR006076">
    <property type="entry name" value="FAD-dep_OxRdtase"/>
</dbReference>
<dbReference type="GO" id="GO:0003884">
    <property type="term" value="F:D-amino-acid oxidase activity"/>
    <property type="evidence" value="ECO:0007669"/>
    <property type="project" value="InterPro"/>
</dbReference>
<comment type="cofactor">
    <cofactor evidence="1">
        <name>FAD</name>
        <dbReference type="ChEBI" id="CHEBI:57692"/>
    </cofactor>
</comment>
<comment type="similarity">
    <text evidence="2">Belongs to the DAMOX/DASOX family.</text>
</comment>
<feature type="signal peptide" evidence="6">
    <location>
        <begin position="1"/>
        <end position="17"/>
    </location>
</feature>
<keyword evidence="9" id="KW-1185">Reference proteome</keyword>
<proteinExistence type="inferred from homology"/>
<dbReference type="Pfam" id="PF01266">
    <property type="entry name" value="DAO"/>
    <property type="match status" value="1"/>
</dbReference>
<evidence type="ECO:0000256" key="4">
    <source>
        <dbReference type="ARBA" id="ARBA00022827"/>
    </source>
</evidence>
<evidence type="ECO:0000256" key="1">
    <source>
        <dbReference type="ARBA" id="ARBA00001974"/>
    </source>
</evidence>
<dbReference type="Gene3D" id="3.30.9.10">
    <property type="entry name" value="D-Amino Acid Oxidase, subunit A, domain 2"/>
    <property type="match status" value="1"/>
</dbReference>
<keyword evidence="6" id="KW-0732">Signal</keyword>
<dbReference type="GO" id="GO:0019478">
    <property type="term" value="P:D-amino acid catabolic process"/>
    <property type="evidence" value="ECO:0007669"/>
    <property type="project" value="TreeGrafter"/>
</dbReference>
<organism evidence="8 9">
    <name type="scientific">Myriangium duriaei CBS 260.36</name>
    <dbReference type="NCBI Taxonomy" id="1168546"/>
    <lineage>
        <taxon>Eukaryota</taxon>
        <taxon>Fungi</taxon>
        <taxon>Dikarya</taxon>
        <taxon>Ascomycota</taxon>
        <taxon>Pezizomycotina</taxon>
        <taxon>Dothideomycetes</taxon>
        <taxon>Dothideomycetidae</taxon>
        <taxon>Myriangiales</taxon>
        <taxon>Myriangiaceae</taxon>
        <taxon>Myriangium</taxon>
    </lineage>
</organism>
<dbReference type="PANTHER" id="PTHR11530">
    <property type="entry name" value="D-AMINO ACID OXIDASE"/>
    <property type="match status" value="1"/>
</dbReference>
<evidence type="ECO:0000256" key="2">
    <source>
        <dbReference type="ARBA" id="ARBA00006730"/>
    </source>
</evidence>
<dbReference type="GO" id="GO:0005737">
    <property type="term" value="C:cytoplasm"/>
    <property type="evidence" value="ECO:0007669"/>
    <property type="project" value="TreeGrafter"/>
</dbReference>
<keyword evidence="4" id="KW-0274">FAD</keyword>
<dbReference type="GO" id="GO:0071949">
    <property type="term" value="F:FAD binding"/>
    <property type="evidence" value="ECO:0007669"/>
    <property type="project" value="InterPro"/>
</dbReference>
<evidence type="ECO:0000256" key="6">
    <source>
        <dbReference type="SAM" id="SignalP"/>
    </source>
</evidence>
<keyword evidence="3" id="KW-0285">Flavoprotein</keyword>
<evidence type="ECO:0000256" key="5">
    <source>
        <dbReference type="ARBA" id="ARBA00023002"/>
    </source>
</evidence>